<feature type="domain" description="Solute-binding protein family 5" evidence="5">
    <location>
        <begin position="35"/>
        <end position="274"/>
    </location>
</feature>
<evidence type="ECO:0000256" key="3">
    <source>
        <dbReference type="ARBA" id="ARBA00022448"/>
    </source>
</evidence>
<protein>
    <recommendedName>
        <fullName evidence="5">Solute-binding protein family 5 domain-containing protein</fullName>
    </recommendedName>
</protein>
<keyword evidence="3" id="KW-0813">Transport</keyword>
<dbReference type="FunFam" id="3.90.76.10:FF:000001">
    <property type="entry name" value="Oligopeptide ABC transporter substrate-binding protein"/>
    <property type="match status" value="1"/>
</dbReference>
<dbReference type="PANTHER" id="PTHR30290:SF10">
    <property type="entry name" value="PERIPLASMIC OLIGOPEPTIDE-BINDING PROTEIN-RELATED"/>
    <property type="match status" value="1"/>
</dbReference>
<dbReference type="GO" id="GO:1904680">
    <property type="term" value="F:peptide transmembrane transporter activity"/>
    <property type="evidence" value="ECO:0007669"/>
    <property type="project" value="TreeGrafter"/>
</dbReference>
<dbReference type="EMBL" id="BARU01024367">
    <property type="protein sequence ID" value="GAH48804.1"/>
    <property type="molecule type" value="Genomic_DNA"/>
</dbReference>
<dbReference type="Gene3D" id="3.90.76.10">
    <property type="entry name" value="Dipeptide-binding Protein, Domain 1"/>
    <property type="match status" value="1"/>
</dbReference>
<comment type="similarity">
    <text evidence="2">Belongs to the bacterial solute-binding protein 5 family.</text>
</comment>
<keyword evidence="4" id="KW-0732">Signal</keyword>
<dbReference type="Pfam" id="PF00496">
    <property type="entry name" value="SBP_bac_5"/>
    <property type="match status" value="1"/>
</dbReference>
<reference evidence="6" key="1">
    <citation type="journal article" date="2014" name="Front. Microbiol.">
        <title>High frequency of phylogenetically diverse reductive dehalogenase-homologous genes in deep subseafloor sedimentary metagenomes.</title>
        <authorList>
            <person name="Kawai M."/>
            <person name="Futagami T."/>
            <person name="Toyoda A."/>
            <person name="Takaki Y."/>
            <person name="Nishi S."/>
            <person name="Hori S."/>
            <person name="Arai W."/>
            <person name="Tsubouchi T."/>
            <person name="Morono Y."/>
            <person name="Uchiyama I."/>
            <person name="Ito T."/>
            <person name="Fujiyama A."/>
            <person name="Inagaki F."/>
            <person name="Takami H."/>
        </authorList>
    </citation>
    <scope>NUCLEOTIDE SEQUENCE</scope>
    <source>
        <strain evidence="6">Expedition CK06-06</strain>
    </source>
</reference>
<dbReference type="GO" id="GO:0015833">
    <property type="term" value="P:peptide transport"/>
    <property type="evidence" value="ECO:0007669"/>
    <property type="project" value="TreeGrafter"/>
</dbReference>
<evidence type="ECO:0000256" key="1">
    <source>
        <dbReference type="ARBA" id="ARBA00004196"/>
    </source>
</evidence>
<evidence type="ECO:0000256" key="4">
    <source>
        <dbReference type="ARBA" id="ARBA00022729"/>
    </source>
</evidence>
<comment type="caution">
    <text evidence="6">The sequence shown here is derived from an EMBL/GenBank/DDBJ whole genome shotgun (WGS) entry which is preliminary data.</text>
</comment>
<organism evidence="6">
    <name type="scientific">marine sediment metagenome</name>
    <dbReference type="NCBI Taxonomy" id="412755"/>
    <lineage>
        <taxon>unclassified sequences</taxon>
        <taxon>metagenomes</taxon>
        <taxon>ecological metagenomes</taxon>
    </lineage>
</organism>
<dbReference type="AlphaFoldDB" id="X1H4L9"/>
<feature type="non-terminal residue" evidence="6">
    <location>
        <position position="1"/>
    </location>
</feature>
<proteinExistence type="inferred from homology"/>
<dbReference type="Gene3D" id="3.40.190.10">
    <property type="entry name" value="Periplasmic binding protein-like II"/>
    <property type="match status" value="1"/>
</dbReference>
<accession>X1H4L9</accession>
<dbReference type="SUPFAM" id="SSF53850">
    <property type="entry name" value="Periplasmic binding protein-like II"/>
    <property type="match status" value="1"/>
</dbReference>
<comment type="subcellular location">
    <subcellularLocation>
        <location evidence="1">Cell envelope</location>
    </subcellularLocation>
</comment>
<feature type="non-terminal residue" evidence="6">
    <location>
        <position position="276"/>
    </location>
</feature>
<evidence type="ECO:0000256" key="2">
    <source>
        <dbReference type="ARBA" id="ARBA00005695"/>
    </source>
</evidence>
<dbReference type="InterPro" id="IPR039424">
    <property type="entry name" value="SBP_5"/>
</dbReference>
<name>X1H4L9_9ZZZZ</name>
<evidence type="ECO:0000259" key="5">
    <source>
        <dbReference type="Pfam" id="PF00496"/>
    </source>
</evidence>
<sequence>IGPITLDPAISSDMASHLYIMQIFSGLVRLNDKLQVVPDIAEKWQKSQDGKTYTFYLRPGVKFHDGREVKASDFKYSWERACNPDTGSQTAATYLGDIVGAQDVLVGKAKEISGIKVIDDYTLEVTIDAPKAYFLCKLTYPTAFVLEETNLEPRNDWWHQPSGTGPFKLKEWKQGQLLVLEQNELYYGERAELKQVAFHLLAGVPMAMYEKGEIDVAPVFRDYIDTVMDEAGPFHQELAITPQLSLSFIGFNASKAPFDDASIRRAFCYAVDKKPR</sequence>
<dbReference type="PANTHER" id="PTHR30290">
    <property type="entry name" value="PERIPLASMIC BINDING COMPONENT OF ABC TRANSPORTER"/>
    <property type="match status" value="1"/>
</dbReference>
<evidence type="ECO:0000313" key="6">
    <source>
        <dbReference type="EMBL" id="GAH48804.1"/>
    </source>
</evidence>
<gene>
    <name evidence="6" type="ORF">S03H2_39417</name>
</gene>
<dbReference type="InterPro" id="IPR000914">
    <property type="entry name" value="SBP_5_dom"/>
</dbReference>
<dbReference type="GO" id="GO:0030313">
    <property type="term" value="C:cell envelope"/>
    <property type="evidence" value="ECO:0007669"/>
    <property type="project" value="UniProtKB-SubCell"/>
</dbReference>